<dbReference type="PROSITE" id="PS51007">
    <property type="entry name" value="CYTC"/>
    <property type="match status" value="1"/>
</dbReference>
<dbReference type="GO" id="GO:0020037">
    <property type="term" value="F:heme binding"/>
    <property type="evidence" value="ECO:0007669"/>
    <property type="project" value="InterPro"/>
</dbReference>
<accession>A0A942I2P5</accession>
<dbReference type="RefSeq" id="WP_188254626.1">
    <property type="nucleotide sequence ID" value="NZ_JABVCF010000005.1"/>
</dbReference>
<evidence type="ECO:0000256" key="2">
    <source>
        <dbReference type="ARBA" id="ARBA00022617"/>
    </source>
</evidence>
<proteinExistence type="predicted"/>
<protein>
    <submittedName>
        <fullName evidence="9">C-type cytochrome</fullName>
    </submittedName>
</protein>
<dbReference type="Proteomes" id="UP000680348">
    <property type="component" value="Unassembled WGS sequence"/>
</dbReference>
<dbReference type="InterPro" id="IPR050597">
    <property type="entry name" value="Cytochrome_c_Oxidase_Subunit"/>
</dbReference>
<dbReference type="EMBL" id="JAGWCR010000005">
    <property type="protein sequence ID" value="MBS3649053.1"/>
    <property type="molecule type" value="Genomic_DNA"/>
</dbReference>
<keyword evidence="5 6" id="KW-0408">Iron</keyword>
<organism evidence="9 10">
    <name type="scientific">Pseudaminobacter soli</name>
    <name type="common">ex Zhang et al. 2022</name>
    <dbReference type="NCBI Taxonomy" id="2831468"/>
    <lineage>
        <taxon>Bacteria</taxon>
        <taxon>Pseudomonadati</taxon>
        <taxon>Pseudomonadota</taxon>
        <taxon>Alphaproteobacteria</taxon>
        <taxon>Hyphomicrobiales</taxon>
        <taxon>Phyllobacteriaceae</taxon>
        <taxon>Pseudaminobacter</taxon>
    </lineage>
</organism>
<name>A0A942I2P5_9HYPH</name>
<dbReference type="GO" id="GO:0009055">
    <property type="term" value="F:electron transfer activity"/>
    <property type="evidence" value="ECO:0007669"/>
    <property type="project" value="InterPro"/>
</dbReference>
<evidence type="ECO:0000256" key="4">
    <source>
        <dbReference type="ARBA" id="ARBA00022982"/>
    </source>
</evidence>
<reference evidence="9" key="1">
    <citation type="submission" date="2021-04" db="EMBL/GenBank/DDBJ databases">
        <title>Pseudaminobacter soli sp. nov., isolated from paddy soil contaminated by heavy metals.</title>
        <authorList>
            <person name="Zhang K."/>
        </authorList>
    </citation>
    <scope>NUCLEOTIDE SEQUENCE</scope>
    <source>
        <strain evidence="9">19-2017</strain>
    </source>
</reference>
<feature type="domain" description="Cytochrome c" evidence="8">
    <location>
        <begin position="30"/>
        <end position="108"/>
    </location>
</feature>
<keyword evidence="10" id="KW-1185">Reference proteome</keyword>
<feature type="signal peptide" evidence="7">
    <location>
        <begin position="1"/>
        <end position="28"/>
    </location>
</feature>
<keyword evidence="1" id="KW-0813">Transport</keyword>
<dbReference type="Gene3D" id="1.10.760.10">
    <property type="entry name" value="Cytochrome c-like domain"/>
    <property type="match status" value="1"/>
</dbReference>
<sequence>MISLRARPAILVAAPLALLLVSSAPVGAAGGVLAGRKKAQQCETCHGLDGLAKIAEAPNIAGQNEQYLIKQLLAFKSGALKSEMMSIVAQALSESDIEDLAAYYAAIEIKVGKIPGQ</sequence>
<dbReference type="Pfam" id="PF00034">
    <property type="entry name" value="Cytochrom_C"/>
    <property type="match status" value="1"/>
</dbReference>
<dbReference type="SUPFAM" id="SSF46626">
    <property type="entry name" value="Cytochrome c"/>
    <property type="match status" value="1"/>
</dbReference>
<evidence type="ECO:0000256" key="1">
    <source>
        <dbReference type="ARBA" id="ARBA00022448"/>
    </source>
</evidence>
<keyword evidence="3 6" id="KW-0479">Metal-binding</keyword>
<comment type="caution">
    <text evidence="9">The sequence shown here is derived from an EMBL/GenBank/DDBJ whole genome shotgun (WGS) entry which is preliminary data.</text>
</comment>
<dbReference type="AlphaFoldDB" id="A0A942I2P5"/>
<keyword evidence="4" id="KW-0249">Electron transport</keyword>
<dbReference type="InterPro" id="IPR009056">
    <property type="entry name" value="Cyt_c-like_dom"/>
</dbReference>
<evidence type="ECO:0000313" key="9">
    <source>
        <dbReference type="EMBL" id="MBS3649053.1"/>
    </source>
</evidence>
<evidence type="ECO:0000256" key="7">
    <source>
        <dbReference type="SAM" id="SignalP"/>
    </source>
</evidence>
<dbReference type="InterPro" id="IPR036909">
    <property type="entry name" value="Cyt_c-like_dom_sf"/>
</dbReference>
<evidence type="ECO:0000313" key="10">
    <source>
        <dbReference type="Proteomes" id="UP000680348"/>
    </source>
</evidence>
<dbReference type="PANTHER" id="PTHR33751:SF9">
    <property type="entry name" value="CYTOCHROME C4"/>
    <property type="match status" value="1"/>
</dbReference>
<evidence type="ECO:0000256" key="6">
    <source>
        <dbReference type="PROSITE-ProRule" id="PRU00433"/>
    </source>
</evidence>
<keyword evidence="2 6" id="KW-0349">Heme</keyword>
<dbReference type="GO" id="GO:0046872">
    <property type="term" value="F:metal ion binding"/>
    <property type="evidence" value="ECO:0007669"/>
    <property type="project" value="UniProtKB-KW"/>
</dbReference>
<dbReference type="PANTHER" id="PTHR33751">
    <property type="entry name" value="CBB3-TYPE CYTOCHROME C OXIDASE SUBUNIT FIXP"/>
    <property type="match status" value="1"/>
</dbReference>
<evidence type="ECO:0000256" key="3">
    <source>
        <dbReference type="ARBA" id="ARBA00022723"/>
    </source>
</evidence>
<evidence type="ECO:0000259" key="8">
    <source>
        <dbReference type="PROSITE" id="PS51007"/>
    </source>
</evidence>
<keyword evidence="7" id="KW-0732">Signal</keyword>
<evidence type="ECO:0000256" key="5">
    <source>
        <dbReference type="ARBA" id="ARBA00023004"/>
    </source>
</evidence>
<feature type="chain" id="PRO_5037682281" evidence="7">
    <location>
        <begin position="29"/>
        <end position="117"/>
    </location>
</feature>
<gene>
    <name evidence="9" type="ORF">KEU06_10580</name>
</gene>